<dbReference type="EMBL" id="JAGKQM010000019">
    <property type="protein sequence ID" value="KAH0857302.1"/>
    <property type="molecule type" value="Genomic_DNA"/>
</dbReference>
<evidence type="ECO:0000313" key="2">
    <source>
        <dbReference type="Proteomes" id="UP000824890"/>
    </source>
</evidence>
<name>A0ABQ7XMY5_BRANA</name>
<accession>A0ABQ7XMY5</accession>
<keyword evidence="2" id="KW-1185">Reference proteome</keyword>
<comment type="caution">
    <text evidence="1">The sequence shown here is derived from an EMBL/GenBank/DDBJ whole genome shotgun (WGS) entry which is preliminary data.</text>
</comment>
<organism evidence="1 2">
    <name type="scientific">Brassica napus</name>
    <name type="common">Rape</name>
    <dbReference type="NCBI Taxonomy" id="3708"/>
    <lineage>
        <taxon>Eukaryota</taxon>
        <taxon>Viridiplantae</taxon>
        <taxon>Streptophyta</taxon>
        <taxon>Embryophyta</taxon>
        <taxon>Tracheophyta</taxon>
        <taxon>Spermatophyta</taxon>
        <taxon>Magnoliopsida</taxon>
        <taxon>eudicotyledons</taxon>
        <taxon>Gunneridae</taxon>
        <taxon>Pentapetalae</taxon>
        <taxon>rosids</taxon>
        <taxon>malvids</taxon>
        <taxon>Brassicales</taxon>
        <taxon>Brassicaceae</taxon>
        <taxon>Brassiceae</taxon>
        <taxon>Brassica</taxon>
    </lineage>
</organism>
<protein>
    <submittedName>
        <fullName evidence="1">Uncharacterized protein</fullName>
    </submittedName>
</protein>
<feature type="non-terminal residue" evidence="1">
    <location>
        <position position="1"/>
    </location>
</feature>
<gene>
    <name evidence="1" type="ORF">HID58_085563</name>
</gene>
<reference evidence="1 2" key="1">
    <citation type="submission" date="2021-05" db="EMBL/GenBank/DDBJ databases">
        <title>Genome Assembly of Synthetic Allotetraploid Brassica napus Reveals Homoeologous Exchanges between Subgenomes.</title>
        <authorList>
            <person name="Davis J.T."/>
        </authorList>
    </citation>
    <scope>NUCLEOTIDE SEQUENCE [LARGE SCALE GENOMIC DNA]</scope>
    <source>
        <strain evidence="2">cv. Da-Ae</strain>
        <tissue evidence="1">Seedling</tissue>
    </source>
</reference>
<dbReference type="Proteomes" id="UP000824890">
    <property type="component" value="Unassembled WGS sequence"/>
</dbReference>
<sequence>YKSLKRGETLSLEKSSNFSLRSQARIVIPADGVGFHSHRRSGFLLISPCMLLQIHRHRLMTSEVEAFYALCFRLVFFYPMKTKLFDVNLLSSIDGLVLQMRSQPNLADALRLKWLRR</sequence>
<evidence type="ECO:0000313" key="1">
    <source>
        <dbReference type="EMBL" id="KAH0857302.1"/>
    </source>
</evidence>
<proteinExistence type="predicted"/>